<keyword evidence="1" id="KW-0805">Transcription regulation</keyword>
<proteinExistence type="predicted"/>
<evidence type="ECO:0000313" key="7">
    <source>
        <dbReference type="Proteomes" id="UP000533469"/>
    </source>
</evidence>
<feature type="domain" description="HTH tetR-type" evidence="5">
    <location>
        <begin position="5"/>
        <end position="65"/>
    </location>
</feature>
<dbReference type="InterPro" id="IPR054156">
    <property type="entry name" value="YxaF_TetR_C"/>
</dbReference>
<dbReference type="PROSITE" id="PS50977">
    <property type="entry name" value="HTH_TETR_2"/>
    <property type="match status" value="1"/>
</dbReference>
<feature type="DNA-binding region" description="H-T-H motif" evidence="4">
    <location>
        <begin position="28"/>
        <end position="47"/>
    </location>
</feature>
<evidence type="ECO:0000259" key="5">
    <source>
        <dbReference type="PROSITE" id="PS50977"/>
    </source>
</evidence>
<name>A0A839Z905_9HYPH</name>
<sequence length="192" mass="20897">MARLVAERADIVPALGELFRTHGYQGTSLALISERTGLGKGSLYHFFPGGKEEMAQAVLADIDGWFEREIFAPLRASEGECETTAGARIAAMFAAVDAYFRSGRRACLVGTFALGQVRERFTVVIDGYFWRWQVALAGALARAGVPAHEASGIAEEVLVGIQGGIVLAHARDDSEVFRRTLERLRARCRLAP</sequence>
<dbReference type="InterPro" id="IPR001647">
    <property type="entry name" value="HTH_TetR"/>
</dbReference>
<evidence type="ECO:0000256" key="4">
    <source>
        <dbReference type="PROSITE-ProRule" id="PRU00335"/>
    </source>
</evidence>
<evidence type="ECO:0000256" key="3">
    <source>
        <dbReference type="ARBA" id="ARBA00023163"/>
    </source>
</evidence>
<gene>
    <name evidence="6" type="ORF">FHS55_001510</name>
</gene>
<reference evidence="6 7" key="1">
    <citation type="submission" date="2020-08" db="EMBL/GenBank/DDBJ databases">
        <title>Genomic Encyclopedia of Type Strains, Phase IV (KMG-IV): sequencing the most valuable type-strain genomes for metagenomic binning, comparative biology and taxonomic classification.</title>
        <authorList>
            <person name="Goeker M."/>
        </authorList>
    </citation>
    <scope>NUCLEOTIDE SEQUENCE [LARGE SCALE GENOMIC DNA]</scope>
    <source>
        <strain evidence="6 7">DSM 5895</strain>
    </source>
</reference>
<dbReference type="RefSeq" id="WP_183189067.1">
    <property type="nucleotide sequence ID" value="NZ_JACICD010000002.1"/>
</dbReference>
<accession>A0A839Z905</accession>
<keyword evidence="7" id="KW-1185">Reference proteome</keyword>
<dbReference type="PANTHER" id="PTHR47506:SF1">
    <property type="entry name" value="HTH-TYPE TRANSCRIPTIONAL REGULATOR YJDC"/>
    <property type="match status" value="1"/>
</dbReference>
<comment type="caution">
    <text evidence="6">The sequence shown here is derived from an EMBL/GenBank/DDBJ whole genome shotgun (WGS) entry which is preliminary data.</text>
</comment>
<dbReference type="SUPFAM" id="SSF48498">
    <property type="entry name" value="Tetracyclin repressor-like, C-terminal domain"/>
    <property type="match status" value="1"/>
</dbReference>
<dbReference type="InterPro" id="IPR009057">
    <property type="entry name" value="Homeodomain-like_sf"/>
</dbReference>
<evidence type="ECO:0000256" key="1">
    <source>
        <dbReference type="ARBA" id="ARBA00023015"/>
    </source>
</evidence>
<organism evidence="6 7">
    <name type="scientific">Ancylobacter tetraedralis</name>
    <dbReference type="NCBI Taxonomy" id="217068"/>
    <lineage>
        <taxon>Bacteria</taxon>
        <taxon>Pseudomonadati</taxon>
        <taxon>Pseudomonadota</taxon>
        <taxon>Alphaproteobacteria</taxon>
        <taxon>Hyphomicrobiales</taxon>
        <taxon>Xanthobacteraceae</taxon>
        <taxon>Ancylobacter</taxon>
    </lineage>
</organism>
<keyword evidence="3" id="KW-0804">Transcription</keyword>
<dbReference type="SUPFAM" id="SSF46689">
    <property type="entry name" value="Homeodomain-like"/>
    <property type="match status" value="1"/>
</dbReference>
<dbReference type="PANTHER" id="PTHR47506">
    <property type="entry name" value="TRANSCRIPTIONAL REGULATORY PROTEIN"/>
    <property type="match status" value="1"/>
</dbReference>
<dbReference type="Pfam" id="PF00440">
    <property type="entry name" value="TetR_N"/>
    <property type="match status" value="1"/>
</dbReference>
<evidence type="ECO:0000256" key="2">
    <source>
        <dbReference type="ARBA" id="ARBA00023125"/>
    </source>
</evidence>
<evidence type="ECO:0000313" key="6">
    <source>
        <dbReference type="EMBL" id="MBB3770915.1"/>
    </source>
</evidence>
<dbReference type="GO" id="GO:0003677">
    <property type="term" value="F:DNA binding"/>
    <property type="evidence" value="ECO:0007669"/>
    <property type="project" value="UniProtKB-UniRule"/>
</dbReference>
<dbReference type="AlphaFoldDB" id="A0A839Z905"/>
<keyword evidence="2 4" id="KW-0238">DNA-binding</keyword>
<protein>
    <submittedName>
        <fullName evidence="6">AcrR family transcriptional regulator</fullName>
    </submittedName>
</protein>
<dbReference type="InterPro" id="IPR036271">
    <property type="entry name" value="Tet_transcr_reg_TetR-rel_C_sf"/>
</dbReference>
<dbReference type="Gene3D" id="1.10.357.10">
    <property type="entry name" value="Tetracycline Repressor, domain 2"/>
    <property type="match status" value="1"/>
</dbReference>
<dbReference type="Proteomes" id="UP000533469">
    <property type="component" value="Unassembled WGS sequence"/>
</dbReference>
<dbReference type="Pfam" id="PF21993">
    <property type="entry name" value="TetR_C_13_2"/>
    <property type="match status" value="1"/>
</dbReference>
<dbReference type="EMBL" id="JACICD010000002">
    <property type="protein sequence ID" value="MBB3770915.1"/>
    <property type="molecule type" value="Genomic_DNA"/>
</dbReference>